<proteinExistence type="predicted"/>
<accession>A0A3B7MNE6</accession>
<keyword evidence="1" id="KW-0175">Coiled coil</keyword>
<keyword evidence="2" id="KW-1133">Transmembrane helix</keyword>
<dbReference type="KEGG" id="pseg:D3H65_19280"/>
<feature type="coiled-coil region" evidence="1">
    <location>
        <begin position="357"/>
        <end position="387"/>
    </location>
</feature>
<dbReference type="AlphaFoldDB" id="A0A3B7MNE6"/>
<keyword evidence="2" id="KW-0472">Membrane</keyword>
<keyword evidence="6" id="KW-1185">Reference proteome</keyword>
<dbReference type="EMBL" id="CP032157">
    <property type="protein sequence ID" value="AXY75992.1"/>
    <property type="molecule type" value="Genomic_DNA"/>
</dbReference>
<dbReference type="Proteomes" id="UP000263900">
    <property type="component" value="Chromosome"/>
</dbReference>
<dbReference type="OrthoDB" id="1044679at2"/>
<name>A0A3B7MNE6_9BACT</name>
<evidence type="ECO:0000313" key="5">
    <source>
        <dbReference type="EMBL" id="AXY75992.1"/>
    </source>
</evidence>
<gene>
    <name evidence="5" type="ORF">D3H65_19280</name>
</gene>
<feature type="transmembrane region" description="Helical" evidence="2">
    <location>
        <begin position="329"/>
        <end position="351"/>
    </location>
</feature>
<evidence type="ECO:0000256" key="1">
    <source>
        <dbReference type="SAM" id="Coils"/>
    </source>
</evidence>
<evidence type="ECO:0000259" key="4">
    <source>
        <dbReference type="Pfam" id="PF19904"/>
    </source>
</evidence>
<reference evidence="5 6" key="1">
    <citation type="submission" date="2018-09" db="EMBL/GenBank/DDBJ databases">
        <title>Genome sequencing of strain 6GH32-13.</title>
        <authorList>
            <person name="Weon H.-Y."/>
            <person name="Heo J."/>
            <person name="Kwon S.-W."/>
        </authorList>
    </citation>
    <scope>NUCLEOTIDE SEQUENCE [LARGE SCALE GENOMIC DNA]</scope>
    <source>
        <strain evidence="5 6">5GH32-13</strain>
    </source>
</reference>
<keyword evidence="2" id="KW-0812">Transmembrane</keyword>
<dbReference type="InterPro" id="IPR045957">
    <property type="entry name" value="DUF6377"/>
</dbReference>
<dbReference type="SUPFAM" id="SSF48452">
    <property type="entry name" value="TPR-like"/>
    <property type="match status" value="2"/>
</dbReference>
<keyword evidence="3" id="KW-0732">Signal</keyword>
<evidence type="ECO:0000313" key="6">
    <source>
        <dbReference type="Proteomes" id="UP000263900"/>
    </source>
</evidence>
<organism evidence="5 6">
    <name type="scientific">Paraflavitalea soli</name>
    <dbReference type="NCBI Taxonomy" id="2315862"/>
    <lineage>
        <taxon>Bacteria</taxon>
        <taxon>Pseudomonadati</taxon>
        <taxon>Bacteroidota</taxon>
        <taxon>Chitinophagia</taxon>
        <taxon>Chitinophagales</taxon>
        <taxon>Chitinophagaceae</taxon>
        <taxon>Paraflavitalea</taxon>
    </lineage>
</organism>
<dbReference type="InterPro" id="IPR011990">
    <property type="entry name" value="TPR-like_helical_dom_sf"/>
</dbReference>
<evidence type="ECO:0000256" key="3">
    <source>
        <dbReference type="SAM" id="SignalP"/>
    </source>
</evidence>
<evidence type="ECO:0000256" key="2">
    <source>
        <dbReference type="SAM" id="Phobius"/>
    </source>
</evidence>
<sequence length="534" mass="61473">MKQRIACFLLLIFCSTAWGQSKTDSLMAALNRAIEMSAEYDQAKVQAIQQLKQLAGRIPAADLSARFTVYQQLYEEYKIFNYDSAYNYARKLQQTATDLADPLRSDLARIKLSFILLSSGMFKEAYDSLQNIRLAGFPDSLKADYYSLMARYYYDLGDYDNDQYHTPGYNRKATEYTDSALQLFPPQSFAYNYYNGLKNIRNGKREEASHYFQILMNDTGLSHHELALTASTLSDNYIQSGKIDTAIHLLILAAIADIKSSTKETAAIFNLSAILFKQGDLKSASTYIEKALNDAFSYGARQRKIQVSAILPLIEAEKVSRVENEKRTVITYAAIVTLLLMALVALIIVIFRQLRKLKIAQQIITEANSKQQEINNKLSEANKFKDEYIGYFFNGNSEFYAKMEKFKKNLEVKVNDRKLEEIRMLANTINIKKEKEELLGNFDRIFLKLFPHFIEEFNTLFAREDQIQLKENELLNTDLRIFALIRMGIHDSENIARILEYSVNTINTYKTKIKNKSIIPNEEFEQRIMGIKSI</sequence>
<dbReference type="Gene3D" id="1.25.40.10">
    <property type="entry name" value="Tetratricopeptide repeat domain"/>
    <property type="match status" value="1"/>
</dbReference>
<protein>
    <submittedName>
        <fullName evidence="5">Tetratricopeptide repeat protein</fullName>
    </submittedName>
</protein>
<dbReference type="Pfam" id="PF19904">
    <property type="entry name" value="DUF6377"/>
    <property type="match status" value="1"/>
</dbReference>
<feature type="domain" description="DUF6377" evidence="4">
    <location>
        <begin position="257"/>
        <end position="496"/>
    </location>
</feature>
<feature type="chain" id="PRO_5017533584" evidence="3">
    <location>
        <begin position="20"/>
        <end position="534"/>
    </location>
</feature>
<feature type="signal peptide" evidence="3">
    <location>
        <begin position="1"/>
        <end position="19"/>
    </location>
</feature>